<dbReference type="Proteomes" id="UP001234581">
    <property type="component" value="Unassembled WGS sequence"/>
</dbReference>
<dbReference type="GO" id="GO:0005524">
    <property type="term" value="F:ATP binding"/>
    <property type="evidence" value="ECO:0007669"/>
    <property type="project" value="UniProtKB-UniRule"/>
</dbReference>
<dbReference type="RefSeq" id="XP_058344744.1">
    <property type="nucleotide sequence ID" value="XM_058484483.1"/>
</dbReference>
<keyword evidence="4" id="KW-0493">Microtubule</keyword>
<evidence type="ECO:0000256" key="13">
    <source>
        <dbReference type="SAM" id="MobiDB-lite"/>
    </source>
</evidence>
<feature type="region of interest" description="Disordered" evidence="13">
    <location>
        <begin position="1241"/>
        <end position="1269"/>
    </location>
</feature>
<feature type="binding site" evidence="11">
    <location>
        <begin position="85"/>
        <end position="92"/>
    </location>
    <ligand>
        <name>ATP</name>
        <dbReference type="ChEBI" id="CHEBI:30616"/>
    </ligand>
</feature>
<dbReference type="SUPFAM" id="SSF52540">
    <property type="entry name" value="P-loop containing nucleoside triphosphate hydrolases"/>
    <property type="match status" value="1"/>
</dbReference>
<keyword evidence="9 11" id="KW-0505">Motor protein</keyword>
<feature type="compositionally biased region" description="Polar residues" evidence="13">
    <location>
        <begin position="508"/>
        <end position="522"/>
    </location>
</feature>
<evidence type="ECO:0000259" key="14">
    <source>
        <dbReference type="PROSITE" id="PS50067"/>
    </source>
</evidence>
<name>A0AAD7V929_9FUNG</name>
<dbReference type="GeneID" id="83211837"/>
<evidence type="ECO:0000313" key="16">
    <source>
        <dbReference type="Proteomes" id="UP001234581"/>
    </source>
</evidence>
<dbReference type="GO" id="GO:0051231">
    <property type="term" value="P:spindle elongation"/>
    <property type="evidence" value="ECO:0007669"/>
    <property type="project" value="TreeGrafter"/>
</dbReference>
<dbReference type="InterPro" id="IPR027640">
    <property type="entry name" value="Kinesin-like_fam"/>
</dbReference>
<feature type="coiled-coil region" evidence="12">
    <location>
        <begin position="711"/>
        <end position="807"/>
    </location>
</feature>
<dbReference type="PRINTS" id="PR00380">
    <property type="entry name" value="KINESINHEAVY"/>
</dbReference>
<dbReference type="SMART" id="SM00129">
    <property type="entry name" value="KISc"/>
    <property type="match status" value="1"/>
</dbReference>
<feature type="compositionally biased region" description="Low complexity" evidence="13">
    <location>
        <begin position="393"/>
        <end position="411"/>
    </location>
</feature>
<feature type="coiled-coil region" evidence="12">
    <location>
        <begin position="833"/>
        <end position="885"/>
    </location>
</feature>
<protein>
    <recommendedName>
        <fullName evidence="14">Kinesin motor domain-containing protein</fullName>
    </recommendedName>
</protein>
<feature type="coiled-coil region" evidence="12">
    <location>
        <begin position="1182"/>
        <end position="1227"/>
    </location>
</feature>
<gene>
    <name evidence="15" type="ORF">O0I10_004424</name>
</gene>
<evidence type="ECO:0000256" key="3">
    <source>
        <dbReference type="ARBA" id="ARBA00022574"/>
    </source>
</evidence>
<feature type="compositionally biased region" description="Acidic residues" evidence="13">
    <location>
        <begin position="689"/>
        <end position="700"/>
    </location>
</feature>
<dbReference type="CDD" id="cd01372">
    <property type="entry name" value="KISc_KIF4"/>
    <property type="match status" value="1"/>
</dbReference>
<accession>A0AAD7V929</accession>
<dbReference type="GO" id="GO:0007052">
    <property type="term" value="P:mitotic spindle organization"/>
    <property type="evidence" value="ECO:0007669"/>
    <property type="project" value="TreeGrafter"/>
</dbReference>
<evidence type="ECO:0000256" key="5">
    <source>
        <dbReference type="ARBA" id="ARBA00022737"/>
    </source>
</evidence>
<dbReference type="InterPro" id="IPR036961">
    <property type="entry name" value="Kinesin_motor_dom_sf"/>
</dbReference>
<comment type="subcellular location">
    <subcellularLocation>
        <location evidence="1">Cytoplasm</location>
        <location evidence="1">Cytoskeleton</location>
    </subcellularLocation>
</comment>
<dbReference type="GO" id="GO:0005874">
    <property type="term" value="C:microtubule"/>
    <property type="evidence" value="ECO:0007669"/>
    <property type="project" value="UniProtKB-KW"/>
</dbReference>
<evidence type="ECO:0000256" key="10">
    <source>
        <dbReference type="ARBA" id="ARBA00023212"/>
    </source>
</evidence>
<feature type="domain" description="Kinesin motor" evidence="14">
    <location>
        <begin position="6"/>
        <end position="356"/>
    </location>
</feature>
<proteinExistence type="inferred from homology"/>
<comment type="similarity">
    <text evidence="11">Belongs to the TRAFAC class myosin-kinesin ATPase superfamily. Kinesin family.</text>
</comment>
<dbReference type="PANTHER" id="PTHR47969">
    <property type="entry name" value="CHROMOSOME-ASSOCIATED KINESIN KIF4A-RELATED"/>
    <property type="match status" value="1"/>
</dbReference>
<dbReference type="Pfam" id="PF00225">
    <property type="entry name" value="Kinesin"/>
    <property type="match status" value="1"/>
</dbReference>
<feature type="region of interest" description="Disordered" evidence="13">
    <location>
        <begin position="392"/>
        <end position="414"/>
    </location>
</feature>
<keyword evidence="6 11" id="KW-0547">Nucleotide-binding</keyword>
<dbReference type="PROSITE" id="PS00411">
    <property type="entry name" value="KINESIN_MOTOR_1"/>
    <property type="match status" value="1"/>
</dbReference>
<dbReference type="GO" id="GO:0003777">
    <property type="term" value="F:microtubule motor activity"/>
    <property type="evidence" value="ECO:0007669"/>
    <property type="project" value="InterPro"/>
</dbReference>
<feature type="compositionally biased region" description="Low complexity" evidence="13">
    <location>
        <begin position="1406"/>
        <end position="1423"/>
    </location>
</feature>
<dbReference type="Gene3D" id="3.40.850.10">
    <property type="entry name" value="Kinesin motor domain"/>
    <property type="match status" value="1"/>
</dbReference>
<feature type="region of interest" description="Disordered" evidence="13">
    <location>
        <begin position="508"/>
        <end position="566"/>
    </location>
</feature>
<dbReference type="InterPro" id="IPR001752">
    <property type="entry name" value="Kinesin_motor_dom"/>
</dbReference>
<keyword evidence="5" id="KW-0677">Repeat</keyword>
<dbReference type="PROSITE" id="PS50067">
    <property type="entry name" value="KINESIN_MOTOR_2"/>
    <property type="match status" value="1"/>
</dbReference>
<feature type="region of interest" description="Disordered" evidence="13">
    <location>
        <begin position="1376"/>
        <end position="1423"/>
    </location>
</feature>
<feature type="compositionally biased region" description="Low complexity" evidence="13">
    <location>
        <begin position="1377"/>
        <end position="1397"/>
    </location>
</feature>
<dbReference type="FunFam" id="3.40.850.10:FF:000011">
    <property type="entry name" value="Kinesin family member 21A"/>
    <property type="match status" value="1"/>
</dbReference>
<evidence type="ECO:0000256" key="4">
    <source>
        <dbReference type="ARBA" id="ARBA00022701"/>
    </source>
</evidence>
<feature type="region of interest" description="Disordered" evidence="13">
    <location>
        <begin position="228"/>
        <end position="248"/>
    </location>
</feature>
<feature type="region of interest" description="Disordered" evidence="13">
    <location>
        <begin position="676"/>
        <end position="702"/>
    </location>
</feature>
<evidence type="ECO:0000256" key="7">
    <source>
        <dbReference type="ARBA" id="ARBA00022840"/>
    </source>
</evidence>
<dbReference type="GO" id="GO:0008017">
    <property type="term" value="F:microtubule binding"/>
    <property type="evidence" value="ECO:0007669"/>
    <property type="project" value="InterPro"/>
</dbReference>
<feature type="coiled-coil region" evidence="12">
    <location>
        <begin position="996"/>
        <end position="1023"/>
    </location>
</feature>
<feature type="compositionally biased region" description="Low complexity" evidence="13">
    <location>
        <begin position="523"/>
        <end position="534"/>
    </location>
</feature>
<sequence>MSTTTAVRVALRVRPLTQKERLCNSAECISFIPGQPQILIGKDHSFTYDHVYDTQSSQHHIYDSSVLPLVEKYVDGFNATILAYGQTGSGKTYSMGTAIDGNTGSEDQQGIVPRFIRDLYERIEHKKANNSEKYDAQVFVSFLELYNEDLVDLLNMQQHRRRSNEISIREDVQGNIYWSGVREEPCHDPDELLGYLTKGSLCRTTGSTDMNAVSSRSHAIFSVILKQQLPPDDDDNDNEEHHQSTDNSKTIVSKFHFVDLAGSERLKRTNAQGERAREGIAINSGLLALGNVISALGDEARRSTHIPYRDSKLTRLLQDSLGGNSQTLMMACVSPADTNFVETLSTLKYANRARNIKNRVTINQEFAGSSVEVAQLRSQVARLKMELNILRNTTTTTTGGSGHHPSTSTRSSEMDALRHEVNRLRSRVQATSDELCQVTAERDTLLLEQQQSSSSDDHATAVAAAPMIAHYQRTIRDLRNELEDTRERLTFVESTQGPVMDALQLMTASPSQRRRITTTPPLTSRQQKSTSTTTARRHRRNKKNHRHVTFRKSSKVPHPPVPVAPTDHDDINRWLQETMEPVNSIFNTKDIRSEVRDSISKARSEIEKGLRVLENVKSKEHAQIFKSSADMENPDDILMLDPSAVVSEDIQSVTPPADWESTSVTEQAPHDHVTAATATTTTNEMTTHEDDDEEEEEDIDLSEHPQLARIIQQVQSDIRVKEELVQQLERCESEYDDMRRQFEHKLNQLVHEMSAIKNERDHAVLMQQQQKPRRASIERVAKEKQQIMELRNAYELKTKQLADMRRKFTQTSSAIQASRNQNESMLRALRVHVESLKLEKRRMVKRMKEETLRVKEQMSAHEREIQQLRRRQQRDAERRRRLEMENKQVQIMLRKRSDEVVVTNDKLQKIVQILKKAVREGGVLDDRMLSRCADLLHLGFLRRRSSSTSYNNNNSRHRRRGAAIHIPVEVRAAKKKHLLDRALCQYIHGKQALLEMQQLMAKRSELANKRAELQSEREHLYGNDAVDDGSSSSSNKMMQFDQAMQHYMDERLESIGAEMSFINARIQSLQNDAAHEILNDEEEEEQVVEVDLRQQQKQRKPKHVTFADQVMGTKPHDDDDDQEEDEWLDMDALEERYSLPANADPDTAHEMALKVVRSLSLDEAEKVLETMVTETTTLRMNQHQHEMQMQQLEKTVHDLQHTLVVMRDKAVETAIQSEKRIRRLEQQQTSSSRRSSLLLLQEQNGSRRSSMSGFSSTESTTVGYGDDDDSAIDLRVEEHYQQYGTIFDQIYNEGVSNCGKMVSMGHHQQQQQVPCSPIKTAFQQQQQLPPPQPSPTLRPMRPQSLVERPPVAAARRSSMSSPDQFLQQLVQAGLMSAQEQKQAEQAATPSSSSLLSSHAMQRRSSDTSSSRPTTPLSSSSLLLGRRRRAFSLQQQPQPQYQHHHHHPMLVDSASRRRFSMRELSLATSTTTTDSNNVYHHQPSPLQQEFAVSPTSSTASNSARYTRNNVFDRLSHAHTKASEAKRASTPMLPA</sequence>
<dbReference type="GO" id="GO:0007018">
    <property type="term" value="P:microtubule-based movement"/>
    <property type="evidence" value="ECO:0007669"/>
    <property type="project" value="InterPro"/>
</dbReference>
<dbReference type="EMBL" id="JARTCD010000016">
    <property type="protein sequence ID" value="KAJ8659831.1"/>
    <property type="molecule type" value="Genomic_DNA"/>
</dbReference>
<dbReference type="Pfam" id="PF25764">
    <property type="entry name" value="KIF21A_4th"/>
    <property type="match status" value="1"/>
</dbReference>
<feature type="coiled-coil region" evidence="12">
    <location>
        <begin position="468"/>
        <end position="495"/>
    </location>
</feature>
<feature type="compositionally biased region" description="Low complexity" evidence="13">
    <location>
        <begin position="676"/>
        <end position="685"/>
    </location>
</feature>
<reference evidence="15 16" key="1">
    <citation type="submission" date="2023-03" db="EMBL/GenBank/DDBJ databases">
        <title>Genome sequence of Lichtheimia ornata CBS 291.66.</title>
        <authorList>
            <person name="Mohabir J.T."/>
            <person name="Shea T.P."/>
            <person name="Kurbessoian T."/>
            <person name="Berby B."/>
            <person name="Fontaine J."/>
            <person name="Livny J."/>
            <person name="Gnirke A."/>
            <person name="Stajich J.E."/>
            <person name="Cuomo C.A."/>
        </authorList>
    </citation>
    <scope>NUCLEOTIDE SEQUENCE [LARGE SCALE GENOMIC DNA]</scope>
    <source>
        <strain evidence="15">CBS 291.66</strain>
    </source>
</reference>
<evidence type="ECO:0000256" key="9">
    <source>
        <dbReference type="ARBA" id="ARBA00023175"/>
    </source>
</evidence>
<dbReference type="InterPro" id="IPR019821">
    <property type="entry name" value="Kinesin_motor_CS"/>
</dbReference>
<dbReference type="GO" id="GO:0005875">
    <property type="term" value="C:microtubule associated complex"/>
    <property type="evidence" value="ECO:0007669"/>
    <property type="project" value="TreeGrafter"/>
</dbReference>
<keyword evidence="8 12" id="KW-0175">Coiled coil</keyword>
<evidence type="ECO:0000256" key="2">
    <source>
        <dbReference type="ARBA" id="ARBA00022490"/>
    </source>
</evidence>
<evidence type="ECO:0000256" key="1">
    <source>
        <dbReference type="ARBA" id="ARBA00004245"/>
    </source>
</evidence>
<organism evidence="15 16">
    <name type="scientific">Lichtheimia ornata</name>
    <dbReference type="NCBI Taxonomy" id="688661"/>
    <lineage>
        <taxon>Eukaryota</taxon>
        <taxon>Fungi</taxon>
        <taxon>Fungi incertae sedis</taxon>
        <taxon>Mucoromycota</taxon>
        <taxon>Mucoromycotina</taxon>
        <taxon>Mucoromycetes</taxon>
        <taxon>Mucorales</taxon>
        <taxon>Lichtheimiaceae</taxon>
        <taxon>Lichtheimia</taxon>
    </lineage>
</organism>
<feature type="compositionally biased region" description="Low complexity" evidence="13">
    <location>
        <begin position="1241"/>
        <end position="1261"/>
    </location>
</feature>
<comment type="caution">
    <text evidence="15">The sequence shown here is derived from an EMBL/GenBank/DDBJ whole genome shotgun (WGS) entry which is preliminary data.</text>
</comment>
<evidence type="ECO:0000256" key="6">
    <source>
        <dbReference type="ARBA" id="ARBA00022741"/>
    </source>
</evidence>
<keyword evidence="10" id="KW-0206">Cytoskeleton</keyword>
<evidence type="ECO:0000256" key="12">
    <source>
        <dbReference type="SAM" id="Coils"/>
    </source>
</evidence>
<evidence type="ECO:0000256" key="8">
    <source>
        <dbReference type="ARBA" id="ARBA00023054"/>
    </source>
</evidence>
<keyword evidence="2" id="KW-0963">Cytoplasm</keyword>
<keyword evidence="16" id="KW-1185">Reference proteome</keyword>
<keyword evidence="7 11" id="KW-0067">ATP-binding</keyword>
<feature type="region of interest" description="Disordered" evidence="13">
    <location>
        <begin position="1322"/>
        <end position="1342"/>
    </location>
</feature>
<keyword evidence="3" id="KW-0853">WD repeat</keyword>
<evidence type="ECO:0000313" key="15">
    <source>
        <dbReference type="EMBL" id="KAJ8659831.1"/>
    </source>
</evidence>
<evidence type="ECO:0000256" key="11">
    <source>
        <dbReference type="PROSITE-ProRule" id="PRU00283"/>
    </source>
</evidence>
<feature type="compositionally biased region" description="Basic residues" evidence="13">
    <location>
        <begin position="535"/>
        <end position="555"/>
    </location>
</feature>
<dbReference type="PANTHER" id="PTHR47969:SF15">
    <property type="entry name" value="CHROMOSOME-ASSOCIATED KINESIN KIF4A-RELATED"/>
    <property type="match status" value="1"/>
</dbReference>
<dbReference type="InterPro" id="IPR027417">
    <property type="entry name" value="P-loop_NTPase"/>
</dbReference>